<evidence type="ECO:0000313" key="2">
    <source>
        <dbReference type="EMBL" id="GHP00296.1"/>
    </source>
</evidence>
<reference evidence="2" key="1">
    <citation type="submission" date="2020-10" db="EMBL/GenBank/DDBJ databases">
        <title>Taxonomic study of unclassified bacteria belonging to the class Ktedonobacteria.</title>
        <authorList>
            <person name="Yabe S."/>
            <person name="Wang C.M."/>
            <person name="Zheng Y."/>
            <person name="Sakai Y."/>
            <person name="Cavaletti L."/>
            <person name="Monciardini P."/>
            <person name="Donadio S."/>
        </authorList>
    </citation>
    <scope>NUCLEOTIDE SEQUENCE</scope>
    <source>
        <strain evidence="2">ID150040</strain>
    </source>
</reference>
<keyword evidence="3" id="KW-1185">Reference proteome</keyword>
<proteinExistence type="predicted"/>
<feature type="region of interest" description="Disordered" evidence="1">
    <location>
        <begin position="27"/>
        <end position="48"/>
    </location>
</feature>
<sequence length="69" mass="7250">MLLCLGRCVLLGLAFGGGFSNSLQDVETSNGDRAEAGKERGMDRSSDKARISDLCQSSLVDLVPDAFGV</sequence>
<evidence type="ECO:0000256" key="1">
    <source>
        <dbReference type="SAM" id="MobiDB-lite"/>
    </source>
</evidence>
<comment type="caution">
    <text evidence="2">The sequence shown here is derived from an EMBL/GenBank/DDBJ whole genome shotgun (WGS) entry which is preliminary data.</text>
</comment>
<dbReference type="EMBL" id="BNJK01000002">
    <property type="protein sequence ID" value="GHP00296.1"/>
    <property type="molecule type" value="Genomic_DNA"/>
</dbReference>
<evidence type="ECO:0000313" key="3">
    <source>
        <dbReference type="Proteomes" id="UP000597444"/>
    </source>
</evidence>
<gene>
    <name evidence="2" type="ORF">KSF_103430</name>
</gene>
<accession>A0A8J3IXH5</accession>
<name>A0A8J3IXH5_9CHLR</name>
<protein>
    <submittedName>
        <fullName evidence="2">Uncharacterized protein</fullName>
    </submittedName>
</protein>
<feature type="compositionally biased region" description="Basic and acidic residues" evidence="1">
    <location>
        <begin position="30"/>
        <end position="48"/>
    </location>
</feature>
<dbReference type="AlphaFoldDB" id="A0A8J3IXH5"/>
<organism evidence="2 3">
    <name type="scientific">Reticulibacter mediterranei</name>
    <dbReference type="NCBI Taxonomy" id="2778369"/>
    <lineage>
        <taxon>Bacteria</taxon>
        <taxon>Bacillati</taxon>
        <taxon>Chloroflexota</taxon>
        <taxon>Ktedonobacteria</taxon>
        <taxon>Ktedonobacterales</taxon>
        <taxon>Reticulibacteraceae</taxon>
        <taxon>Reticulibacter</taxon>
    </lineage>
</organism>
<dbReference type="Proteomes" id="UP000597444">
    <property type="component" value="Unassembled WGS sequence"/>
</dbReference>